<protein>
    <submittedName>
        <fullName evidence="1">Uncharacterized protein</fullName>
    </submittedName>
</protein>
<dbReference type="EMBL" id="JAKUCV010005381">
    <property type="protein sequence ID" value="KAJ4831393.1"/>
    <property type="molecule type" value="Genomic_DNA"/>
</dbReference>
<gene>
    <name evidence="1" type="ORF">Tsubulata_020411</name>
</gene>
<evidence type="ECO:0000313" key="2">
    <source>
        <dbReference type="Proteomes" id="UP001141552"/>
    </source>
</evidence>
<dbReference type="Proteomes" id="UP001141552">
    <property type="component" value="Unassembled WGS sequence"/>
</dbReference>
<comment type="caution">
    <text evidence="1">The sequence shown here is derived from an EMBL/GenBank/DDBJ whole genome shotgun (WGS) entry which is preliminary data.</text>
</comment>
<dbReference type="AlphaFoldDB" id="A0A9Q0FH56"/>
<reference evidence="1" key="2">
    <citation type="journal article" date="2023" name="Plants (Basel)">
        <title>Annotation of the Turnera subulata (Passifloraceae) Draft Genome Reveals the S-Locus Evolved after the Divergence of Turneroideae from Passifloroideae in a Stepwise Manner.</title>
        <authorList>
            <person name="Henning P.M."/>
            <person name="Roalson E.H."/>
            <person name="Mir W."/>
            <person name="McCubbin A.G."/>
            <person name="Shore J.S."/>
        </authorList>
    </citation>
    <scope>NUCLEOTIDE SEQUENCE</scope>
    <source>
        <strain evidence="1">F60SS</strain>
    </source>
</reference>
<proteinExistence type="predicted"/>
<organism evidence="1 2">
    <name type="scientific">Turnera subulata</name>
    <dbReference type="NCBI Taxonomy" id="218843"/>
    <lineage>
        <taxon>Eukaryota</taxon>
        <taxon>Viridiplantae</taxon>
        <taxon>Streptophyta</taxon>
        <taxon>Embryophyta</taxon>
        <taxon>Tracheophyta</taxon>
        <taxon>Spermatophyta</taxon>
        <taxon>Magnoliopsida</taxon>
        <taxon>eudicotyledons</taxon>
        <taxon>Gunneridae</taxon>
        <taxon>Pentapetalae</taxon>
        <taxon>rosids</taxon>
        <taxon>fabids</taxon>
        <taxon>Malpighiales</taxon>
        <taxon>Passifloraceae</taxon>
        <taxon>Turnera</taxon>
    </lineage>
</organism>
<name>A0A9Q0FH56_9ROSI</name>
<sequence length="74" mass="8622">MRKRKPTRSSASPSIAFLIIKIRALEKNIQNCPWPQLFFFFFARPQLLLFTTLQVQRTNIIGLLLSFVYSNCST</sequence>
<evidence type="ECO:0000313" key="1">
    <source>
        <dbReference type="EMBL" id="KAJ4831393.1"/>
    </source>
</evidence>
<accession>A0A9Q0FH56</accession>
<reference evidence="1" key="1">
    <citation type="submission" date="2022-02" db="EMBL/GenBank/DDBJ databases">
        <authorList>
            <person name="Henning P.M."/>
            <person name="McCubbin A.G."/>
            <person name="Shore J.S."/>
        </authorList>
    </citation>
    <scope>NUCLEOTIDE SEQUENCE</scope>
    <source>
        <strain evidence="1">F60SS</strain>
        <tissue evidence="1">Leaves</tissue>
    </source>
</reference>
<keyword evidence="2" id="KW-1185">Reference proteome</keyword>